<dbReference type="Pfam" id="PF22586">
    <property type="entry name" value="ANCHR-like_BBOX"/>
    <property type="match status" value="1"/>
</dbReference>
<evidence type="ECO:0000256" key="2">
    <source>
        <dbReference type="ARBA" id="ARBA00022771"/>
    </source>
</evidence>
<dbReference type="AlphaFoldDB" id="A0A091IB09"/>
<feature type="non-terminal residue" evidence="6">
    <location>
        <position position="1"/>
    </location>
</feature>
<dbReference type="EMBL" id="KL218372">
    <property type="protein sequence ID" value="KFP04678.1"/>
    <property type="molecule type" value="Genomic_DNA"/>
</dbReference>
<dbReference type="STRING" id="9244.A0A091IB09"/>
<dbReference type="PROSITE" id="PS50119">
    <property type="entry name" value="ZF_BBOX"/>
    <property type="match status" value="1"/>
</dbReference>
<dbReference type="Gene3D" id="4.10.830.40">
    <property type="match status" value="1"/>
</dbReference>
<evidence type="ECO:0000256" key="3">
    <source>
        <dbReference type="ARBA" id="ARBA00022833"/>
    </source>
</evidence>
<gene>
    <name evidence="6" type="ORF">N300_13055</name>
</gene>
<dbReference type="Gene3D" id="3.30.160.60">
    <property type="entry name" value="Classic Zinc Finger"/>
    <property type="match status" value="1"/>
</dbReference>
<proteinExistence type="predicted"/>
<dbReference type="GO" id="GO:0008270">
    <property type="term" value="F:zinc ion binding"/>
    <property type="evidence" value="ECO:0007669"/>
    <property type="project" value="UniProtKB-KW"/>
</dbReference>
<dbReference type="SMART" id="SM00336">
    <property type="entry name" value="BBOX"/>
    <property type="match status" value="2"/>
</dbReference>
<keyword evidence="1" id="KW-0479">Metal-binding</keyword>
<dbReference type="Pfam" id="PF00643">
    <property type="entry name" value="zf-B_box"/>
    <property type="match status" value="1"/>
</dbReference>
<keyword evidence="3" id="KW-0862">Zinc</keyword>
<evidence type="ECO:0000259" key="5">
    <source>
        <dbReference type="PROSITE" id="PS50119"/>
    </source>
</evidence>
<evidence type="ECO:0000313" key="6">
    <source>
        <dbReference type="EMBL" id="KFP04678.1"/>
    </source>
</evidence>
<keyword evidence="7" id="KW-1185">Reference proteome</keyword>
<name>A0A091IB09_CALAN</name>
<feature type="domain" description="B box-type" evidence="5">
    <location>
        <begin position="114"/>
        <end position="155"/>
    </location>
</feature>
<evidence type="ECO:0000313" key="7">
    <source>
        <dbReference type="Proteomes" id="UP000054308"/>
    </source>
</evidence>
<protein>
    <submittedName>
        <fullName evidence="6">Tripartite motif-containing protein 29</fullName>
    </submittedName>
</protein>
<reference evidence="6 7" key="1">
    <citation type="submission" date="2014-04" db="EMBL/GenBank/DDBJ databases">
        <title>Genome evolution of avian class.</title>
        <authorList>
            <person name="Zhang G."/>
            <person name="Li C."/>
        </authorList>
    </citation>
    <scope>NUCLEOTIDE SEQUENCE [LARGE SCALE GENOMIC DNA]</scope>
    <source>
        <strain evidence="6">BGI_N300</strain>
    </source>
</reference>
<organism evidence="6 7">
    <name type="scientific">Calypte anna</name>
    <name type="common">Anna's hummingbird</name>
    <name type="synonym">Archilochus anna</name>
    <dbReference type="NCBI Taxonomy" id="9244"/>
    <lineage>
        <taxon>Eukaryota</taxon>
        <taxon>Metazoa</taxon>
        <taxon>Chordata</taxon>
        <taxon>Craniata</taxon>
        <taxon>Vertebrata</taxon>
        <taxon>Euteleostomi</taxon>
        <taxon>Archelosauria</taxon>
        <taxon>Archosauria</taxon>
        <taxon>Dinosauria</taxon>
        <taxon>Saurischia</taxon>
        <taxon>Theropoda</taxon>
        <taxon>Coelurosauria</taxon>
        <taxon>Aves</taxon>
        <taxon>Neognathae</taxon>
        <taxon>Neoaves</taxon>
        <taxon>Strisores</taxon>
        <taxon>Apodiformes</taxon>
        <taxon>Trochilidae</taxon>
        <taxon>Calypte</taxon>
    </lineage>
</organism>
<dbReference type="SUPFAM" id="SSF57845">
    <property type="entry name" value="B-box zinc-binding domain"/>
    <property type="match status" value="1"/>
</dbReference>
<evidence type="ECO:0000256" key="1">
    <source>
        <dbReference type="ARBA" id="ARBA00022723"/>
    </source>
</evidence>
<dbReference type="InterPro" id="IPR000315">
    <property type="entry name" value="Znf_B-box"/>
</dbReference>
<feature type="non-terminal residue" evidence="6">
    <location>
        <position position="164"/>
    </location>
</feature>
<accession>A0A091IB09</accession>
<keyword evidence="2 4" id="KW-0863">Zinc-finger</keyword>
<sequence length="164" mass="18117">PQGPYSCPLCHAPADPDMELQTNVQLNSIAQKFLNTPAHQEEEESEAQHEEKAESLGQQDDVILCDFCLQEPQPAVKTCLTCEASLCQAHLSKHNLRTPLKSHVLLGPCGAHVLAERKCPQHGKPLECFCKTDSLCICMMCPLTSSHKNHEITTLEEAYGQARV</sequence>
<dbReference type="Proteomes" id="UP000054308">
    <property type="component" value="Unassembled WGS sequence"/>
</dbReference>
<dbReference type="PANTHER" id="PTHR25465">
    <property type="entry name" value="B-BOX DOMAIN CONTAINING"/>
    <property type="match status" value="1"/>
</dbReference>
<evidence type="ECO:0000256" key="4">
    <source>
        <dbReference type="PROSITE-ProRule" id="PRU00024"/>
    </source>
</evidence>
<dbReference type="InterPro" id="IPR051051">
    <property type="entry name" value="E3_ubiq-ligase_TRIM/RNF"/>
</dbReference>
<dbReference type="PANTHER" id="PTHR25465:SF77">
    <property type="entry name" value="E3 UBIQUITIN_ISG15 LIGASE TRIM25"/>
    <property type="match status" value="1"/>
</dbReference>
<dbReference type="CDD" id="cd19769">
    <property type="entry name" value="Bbox2_TRIM16-like"/>
    <property type="match status" value="1"/>
</dbReference>